<dbReference type="Proteomes" id="UP001149074">
    <property type="component" value="Unassembled WGS sequence"/>
</dbReference>
<accession>A0A9W9G384</accession>
<evidence type="ECO:0000313" key="1">
    <source>
        <dbReference type="EMBL" id="KAJ5111310.1"/>
    </source>
</evidence>
<reference evidence="1" key="1">
    <citation type="submission" date="2022-11" db="EMBL/GenBank/DDBJ databases">
        <authorList>
            <person name="Petersen C."/>
        </authorList>
    </citation>
    <scope>NUCLEOTIDE SEQUENCE</scope>
    <source>
        <strain evidence="1">IBT 30761</strain>
    </source>
</reference>
<dbReference type="EMBL" id="JAPQKI010000002">
    <property type="protein sequence ID" value="KAJ5111310.1"/>
    <property type="molecule type" value="Genomic_DNA"/>
</dbReference>
<reference evidence="1" key="2">
    <citation type="journal article" date="2023" name="IMA Fungus">
        <title>Comparative genomic study of the Penicillium genus elucidates a diverse pangenome and 15 lateral gene transfer events.</title>
        <authorList>
            <person name="Petersen C."/>
            <person name="Sorensen T."/>
            <person name="Nielsen M.R."/>
            <person name="Sondergaard T.E."/>
            <person name="Sorensen J.L."/>
            <person name="Fitzpatrick D.A."/>
            <person name="Frisvad J.C."/>
            <person name="Nielsen K.L."/>
        </authorList>
    </citation>
    <scope>NUCLEOTIDE SEQUENCE</scope>
    <source>
        <strain evidence="1">IBT 30761</strain>
    </source>
</reference>
<protein>
    <submittedName>
        <fullName evidence="1">Uncharacterized protein</fullName>
    </submittedName>
</protein>
<dbReference type="OrthoDB" id="4424523at2759"/>
<dbReference type="AlphaFoldDB" id="A0A9W9G384"/>
<name>A0A9W9G384_9EURO</name>
<comment type="caution">
    <text evidence="1">The sequence shown here is derived from an EMBL/GenBank/DDBJ whole genome shotgun (WGS) entry which is preliminary data.</text>
</comment>
<proteinExistence type="predicted"/>
<gene>
    <name evidence="1" type="ORF">N7532_001845</name>
</gene>
<keyword evidence="2" id="KW-1185">Reference proteome</keyword>
<evidence type="ECO:0000313" key="2">
    <source>
        <dbReference type="Proteomes" id="UP001149074"/>
    </source>
</evidence>
<organism evidence="1 2">
    <name type="scientific">Penicillium argentinense</name>
    <dbReference type="NCBI Taxonomy" id="1131581"/>
    <lineage>
        <taxon>Eukaryota</taxon>
        <taxon>Fungi</taxon>
        <taxon>Dikarya</taxon>
        <taxon>Ascomycota</taxon>
        <taxon>Pezizomycotina</taxon>
        <taxon>Eurotiomycetes</taxon>
        <taxon>Eurotiomycetidae</taxon>
        <taxon>Eurotiales</taxon>
        <taxon>Aspergillaceae</taxon>
        <taxon>Penicillium</taxon>
    </lineage>
</organism>
<dbReference type="GeneID" id="81353318"/>
<dbReference type="RefSeq" id="XP_056479380.1">
    <property type="nucleotide sequence ID" value="XM_056614339.1"/>
</dbReference>
<sequence>MFLPPLGRLLSTRPLVAAYSSASVVAFQGKLRHPNFSLPRTPRRGFQVSTAARNEGHEWPSTVLIGREMYERTLITWGWVFYRTTYEDDEAWDHFKGLVNTSVRNIVNMETRVKMRDILSDTLKITFIEDKEKLNGASKDQLRAHFQQWVTDSFQAENPDADKDLIHHSEPVPRYRYFFEIDDQALRNCLWDVGQSAEKGSGEGYANFIDGYWTSETGNFLVPSRSREVEGCQTEGCQTEECQTEGLWEPIGGHADENVGWMKMDKCFFMDPHWYAGASGSAQSVWQLFYRRPPSVVPPQLLMFLMQTQSMSVNV</sequence>